<reference evidence="1 2" key="1">
    <citation type="submission" date="2023-01" db="EMBL/GenBank/DDBJ databases">
        <authorList>
            <person name="Lee S.H."/>
            <person name="Jung H.S."/>
            <person name="Yun J.U."/>
        </authorList>
    </citation>
    <scope>NUCLEOTIDE SEQUENCE [LARGE SCALE GENOMIC DNA]</scope>
    <source>
        <strain evidence="1 2">CBA3646</strain>
    </source>
</reference>
<proteinExistence type="predicted"/>
<protein>
    <submittedName>
        <fullName evidence="1">Uncharacterized protein</fullName>
    </submittedName>
</protein>
<dbReference type="RefSeq" id="WP_271191304.1">
    <property type="nucleotide sequence ID" value="NZ_CP115667.1"/>
</dbReference>
<dbReference type="Proteomes" id="UP001210339">
    <property type="component" value="Chromosome"/>
</dbReference>
<accession>A0ABY7QSK5</accession>
<evidence type="ECO:0000313" key="2">
    <source>
        <dbReference type="Proteomes" id="UP001210339"/>
    </source>
</evidence>
<gene>
    <name evidence="1" type="ORF">O6R05_07150</name>
</gene>
<sequence length="169" mass="17579">MNSTLKKFLILVVALVFIGGVWFATRPKALAEATIVAGRITTSPEEAASIGVIGGEDDASSVPVDGDAAEAKVTVMHDNTAVITYRVVAGTPRAMTTQATLTFYDSENQVLNTVALQTESDASGEAVQSMETSLDVAENVAFVGLEGTLTDDTGTYPLRGMAAFTNTGV</sequence>
<evidence type="ECO:0000313" key="1">
    <source>
        <dbReference type="EMBL" id="WBW49773.1"/>
    </source>
</evidence>
<keyword evidence="2" id="KW-1185">Reference proteome</keyword>
<name>A0ABY7QSK5_9FIRM</name>
<dbReference type="EMBL" id="CP115667">
    <property type="protein sequence ID" value="WBW49773.1"/>
    <property type="molecule type" value="Genomic_DNA"/>
</dbReference>
<organism evidence="1 2">
    <name type="scientific">Peptoniphilus equinus</name>
    <dbReference type="NCBI Taxonomy" id="3016343"/>
    <lineage>
        <taxon>Bacteria</taxon>
        <taxon>Bacillati</taxon>
        <taxon>Bacillota</taxon>
        <taxon>Tissierellia</taxon>
        <taxon>Tissierellales</taxon>
        <taxon>Peptoniphilaceae</taxon>
        <taxon>Peptoniphilus</taxon>
    </lineage>
</organism>